<organism evidence="1 2">
    <name type="scientific">Paenibacillus nuruki</name>
    <dbReference type="NCBI Taxonomy" id="1886670"/>
    <lineage>
        <taxon>Bacteria</taxon>
        <taxon>Bacillati</taxon>
        <taxon>Bacillota</taxon>
        <taxon>Bacilli</taxon>
        <taxon>Bacillales</taxon>
        <taxon>Paenibacillaceae</taxon>
        <taxon>Paenibacillus</taxon>
    </lineage>
</organism>
<evidence type="ECO:0000313" key="1">
    <source>
        <dbReference type="EMBL" id="ODP29522.1"/>
    </source>
</evidence>
<accession>A0A1E3L6R7</accession>
<name>A0A1E3L6R7_9BACL</name>
<evidence type="ECO:0000313" key="2">
    <source>
        <dbReference type="Proteomes" id="UP000094578"/>
    </source>
</evidence>
<reference evidence="1 2" key="1">
    <citation type="submission" date="2016-08" db="EMBL/GenBank/DDBJ databases">
        <title>Genome sequencing of Paenibacillus sp. TI45-13ar, isolated from Korean traditional nuruk.</title>
        <authorList>
            <person name="Kim S.-J."/>
        </authorList>
    </citation>
    <scope>NUCLEOTIDE SEQUENCE [LARGE SCALE GENOMIC DNA]</scope>
    <source>
        <strain evidence="1 2">TI45-13ar</strain>
    </source>
</reference>
<dbReference type="EMBL" id="MDER01000030">
    <property type="protein sequence ID" value="ODP29522.1"/>
    <property type="molecule type" value="Genomic_DNA"/>
</dbReference>
<dbReference type="AlphaFoldDB" id="A0A1E3L6R7"/>
<protein>
    <submittedName>
        <fullName evidence="1">Uncharacterized protein</fullName>
    </submittedName>
</protein>
<proteinExistence type="predicted"/>
<dbReference type="RefSeq" id="WP_069326456.1">
    <property type="nucleotide sequence ID" value="NZ_MDER01000030.1"/>
</dbReference>
<comment type="caution">
    <text evidence="1">The sequence shown here is derived from an EMBL/GenBank/DDBJ whole genome shotgun (WGS) entry which is preliminary data.</text>
</comment>
<gene>
    <name evidence="1" type="ORF">PTI45_01005</name>
</gene>
<keyword evidence="2" id="KW-1185">Reference proteome</keyword>
<sequence length="95" mass="10922">MQFTVNATLIIEIEDIEAMCCYRDRDGDTFEDSLRFEIQLQELILSPDCIVDIQFPADIFIDPYYESKKIIQAVHYVIEEMHTSSASSASLSIHT</sequence>
<dbReference type="Proteomes" id="UP000094578">
    <property type="component" value="Unassembled WGS sequence"/>
</dbReference>